<evidence type="ECO:0000256" key="1">
    <source>
        <dbReference type="SAM" id="MobiDB-lite"/>
    </source>
</evidence>
<protein>
    <submittedName>
        <fullName evidence="2">Uncharacterized protein</fullName>
    </submittedName>
</protein>
<dbReference type="Proteomes" id="UP000242525">
    <property type="component" value="Unassembled WGS sequence"/>
</dbReference>
<feature type="compositionally biased region" description="Basic and acidic residues" evidence="1">
    <location>
        <begin position="451"/>
        <end position="461"/>
    </location>
</feature>
<feature type="compositionally biased region" description="Basic and acidic residues" evidence="1">
    <location>
        <begin position="431"/>
        <end position="440"/>
    </location>
</feature>
<feature type="region of interest" description="Disordered" evidence="1">
    <location>
        <begin position="327"/>
        <end position="377"/>
    </location>
</feature>
<feature type="compositionally biased region" description="Basic and acidic residues" evidence="1">
    <location>
        <begin position="242"/>
        <end position="253"/>
    </location>
</feature>
<feature type="region of interest" description="Disordered" evidence="1">
    <location>
        <begin position="65"/>
        <end position="294"/>
    </location>
</feature>
<feature type="region of interest" description="Disordered" evidence="1">
    <location>
        <begin position="422"/>
        <end position="461"/>
    </location>
</feature>
<gene>
    <name evidence="2" type="ORF">BN980_GECA10s01154g</name>
</gene>
<name>A0A0J9XCV1_GEOCN</name>
<accession>A0A0J9XCV1</accession>
<keyword evidence="3" id="KW-1185">Reference proteome</keyword>
<sequence>MDQLIDLLKRDPNYIDSEYSKKYEFLLEPSKTSTSGARRKVNKRALEHLLKGANFHNNRLLEQLQQSSSKKLDQKTDHNRKKANDETTSRLGGKEKRKRSGLDMIQGILRGERSNRESQIKRTNDNHKESLHLPSEKKQEEPKQEHSNGLTNSHRHEIEYDDERRRRRSRTRSRSPERHSSRSSRYDDSDRKRHKSSYDRESRRRESRSRRHEKHGSKEKYENVEDFGRLQTKVRSSGQSKRHAEDLRDRVHQSVDLSTSRTRRREHSEERERSSRHPSHCHDKKNREKTRDIKDEITKLIKSNDYIESSPLSLFNRVGEPKSVKIAENHNSNKKSEKGVTGFNGFISRSSSKVDRNHSTSATSTKAPIITKGRGVTSSEEVNKRFSEAYDPKKDFTTSKVTEIYGPSLEGAAPFQFSNSSGRKLASMLKDGSRTSDEKYGQSNVSWPEYSKGEREWDVGK</sequence>
<organism evidence="2 3">
    <name type="scientific">Geotrichum candidum</name>
    <name type="common">Oospora lactis</name>
    <name type="synonym">Dipodascus geotrichum</name>
    <dbReference type="NCBI Taxonomy" id="1173061"/>
    <lineage>
        <taxon>Eukaryota</taxon>
        <taxon>Fungi</taxon>
        <taxon>Dikarya</taxon>
        <taxon>Ascomycota</taxon>
        <taxon>Saccharomycotina</taxon>
        <taxon>Dipodascomycetes</taxon>
        <taxon>Dipodascales</taxon>
        <taxon>Dipodascaceae</taxon>
        <taxon>Geotrichum</taxon>
    </lineage>
</organism>
<reference evidence="2" key="1">
    <citation type="submission" date="2014-03" db="EMBL/GenBank/DDBJ databases">
        <authorList>
            <person name="Casaregola S."/>
        </authorList>
    </citation>
    <scope>NUCLEOTIDE SEQUENCE [LARGE SCALE GENOMIC DNA]</scope>
    <source>
        <strain evidence="2">CLIB 918</strain>
    </source>
</reference>
<feature type="compositionally biased region" description="Basic and acidic residues" evidence="1">
    <location>
        <begin position="110"/>
        <end position="146"/>
    </location>
</feature>
<dbReference type="EMBL" id="CCBN010000010">
    <property type="protein sequence ID" value="CDO55182.1"/>
    <property type="molecule type" value="Genomic_DNA"/>
</dbReference>
<feature type="compositionally biased region" description="Basic and acidic residues" evidence="1">
    <location>
        <begin position="216"/>
        <end position="228"/>
    </location>
</feature>
<feature type="compositionally biased region" description="Basic and acidic residues" evidence="1">
    <location>
        <begin position="174"/>
        <end position="204"/>
    </location>
</feature>
<evidence type="ECO:0000313" key="3">
    <source>
        <dbReference type="Proteomes" id="UP000242525"/>
    </source>
</evidence>
<feature type="compositionally biased region" description="Basic and acidic residues" evidence="1">
    <location>
        <begin position="154"/>
        <end position="164"/>
    </location>
</feature>
<feature type="compositionally biased region" description="Basic and acidic residues" evidence="1">
    <location>
        <begin position="266"/>
        <end position="275"/>
    </location>
</feature>
<feature type="compositionally biased region" description="Basic and acidic residues" evidence="1">
    <location>
        <begin position="285"/>
        <end position="294"/>
    </location>
</feature>
<evidence type="ECO:0000313" key="2">
    <source>
        <dbReference type="EMBL" id="CDO55182.1"/>
    </source>
</evidence>
<feature type="compositionally biased region" description="Basic residues" evidence="1">
    <location>
        <begin position="205"/>
        <end position="215"/>
    </location>
</feature>
<feature type="compositionally biased region" description="Basic and acidic residues" evidence="1">
    <location>
        <begin position="70"/>
        <end position="94"/>
    </location>
</feature>
<dbReference type="AlphaFoldDB" id="A0A0J9XCV1"/>
<comment type="caution">
    <text evidence="2">The sequence shown here is derived from an EMBL/GenBank/DDBJ whole genome shotgun (WGS) entry which is preliminary data.</text>
</comment>
<proteinExistence type="predicted"/>